<sequence>MNHIILKDMEYIIKYIDVEMFKGNTFLITGANGLLGRYMVELLMYINNNILDKDYCKIFALSRNEIDLKKKFSRYIDKKYFEIIVQNVEDNIYIDDKIDYIIHAASQANTESFKIDPVGTLSANTIGTYNLLNFAKRKKIKSFLFLSSGAVYGDISCAIEPVKENHYYSLNPLNINSCYAEGKKMGENMCYCFYKQFSIPSKIVRIGHTYGPGINLYDGRVFSDFVRNIINDENLIIRSSGKAKRPFCYIADAIVAFYLVLFKGNSGEAYNVVNNNCYVSINELADILVNKVFKEKKLKIIGKEEDINRATNKSNLGLTVLDSNKINKLGWIPKISIDEGFKRTVESFYNNYRK</sequence>
<dbReference type="SUPFAM" id="SSF51735">
    <property type="entry name" value="NAD(P)-binding Rossmann-fold domains"/>
    <property type="match status" value="1"/>
</dbReference>
<dbReference type="RefSeq" id="WP_212693124.1">
    <property type="nucleotide sequence ID" value="NZ_CP058561.1"/>
</dbReference>
<evidence type="ECO:0000256" key="4">
    <source>
        <dbReference type="ARBA" id="ARBA00023239"/>
    </source>
</evidence>
<dbReference type="GO" id="GO:0042732">
    <property type="term" value="P:D-xylose metabolic process"/>
    <property type="evidence" value="ECO:0007669"/>
    <property type="project" value="InterPro"/>
</dbReference>
<dbReference type="Proteomes" id="UP000677305">
    <property type="component" value="Chromosome"/>
</dbReference>
<dbReference type="EMBL" id="CP058561">
    <property type="protein sequence ID" value="QUH28974.1"/>
    <property type="molecule type" value="Genomic_DNA"/>
</dbReference>
<dbReference type="GO" id="GO:0070403">
    <property type="term" value="F:NAD+ binding"/>
    <property type="evidence" value="ECO:0007669"/>
    <property type="project" value="InterPro"/>
</dbReference>
<evidence type="ECO:0000259" key="5">
    <source>
        <dbReference type="Pfam" id="PF01370"/>
    </source>
</evidence>
<dbReference type="AlphaFoldDB" id="A0A8J8SBT2"/>
<dbReference type="PANTHER" id="PTHR43078">
    <property type="entry name" value="UDP-GLUCURONIC ACID DECARBOXYLASE-RELATED"/>
    <property type="match status" value="1"/>
</dbReference>
<dbReference type="InterPro" id="IPR001509">
    <property type="entry name" value="Epimerase_deHydtase"/>
</dbReference>
<dbReference type="InterPro" id="IPR036291">
    <property type="entry name" value="NAD(P)-bd_dom_sf"/>
</dbReference>
<dbReference type="KEGG" id="vgu:HYG85_08585"/>
<dbReference type="PANTHER" id="PTHR43078:SF6">
    <property type="entry name" value="UDP-GLUCURONIC ACID DECARBOXYLASE 1"/>
    <property type="match status" value="1"/>
</dbReference>
<evidence type="ECO:0000256" key="1">
    <source>
        <dbReference type="ARBA" id="ARBA00001911"/>
    </source>
</evidence>
<keyword evidence="3" id="KW-0520">NAD</keyword>
<dbReference type="InterPro" id="IPR044516">
    <property type="entry name" value="UXS-like"/>
</dbReference>
<accession>A0A8J8SBT2</accession>
<evidence type="ECO:0000313" key="6">
    <source>
        <dbReference type="EMBL" id="QUH28974.1"/>
    </source>
</evidence>
<dbReference type="GO" id="GO:0005737">
    <property type="term" value="C:cytoplasm"/>
    <property type="evidence" value="ECO:0007669"/>
    <property type="project" value="TreeGrafter"/>
</dbReference>
<comment type="cofactor">
    <cofactor evidence="1">
        <name>NAD(+)</name>
        <dbReference type="ChEBI" id="CHEBI:57540"/>
    </cofactor>
</comment>
<name>A0A8J8SBT2_9FIRM</name>
<proteinExistence type="predicted"/>
<evidence type="ECO:0000313" key="7">
    <source>
        <dbReference type="Proteomes" id="UP000677305"/>
    </source>
</evidence>
<protein>
    <submittedName>
        <fullName evidence="6">NAD-dependent epimerase/dehydratase family protein</fullName>
    </submittedName>
</protein>
<evidence type="ECO:0000256" key="3">
    <source>
        <dbReference type="ARBA" id="ARBA00023027"/>
    </source>
</evidence>
<feature type="domain" description="NAD-dependent epimerase/dehydratase" evidence="5">
    <location>
        <begin position="27"/>
        <end position="272"/>
    </location>
</feature>
<evidence type="ECO:0000256" key="2">
    <source>
        <dbReference type="ARBA" id="ARBA00022793"/>
    </source>
</evidence>
<dbReference type="GO" id="GO:0048040">
    <property type="term" value="F:UDP-glucuronate decarboxylase activity"/>
    <property type="evidence" value="ECO:0007669"/>
    <property type="project" value="TreeGrafter"/>
</dbReference>
<dbReference type="Pfam" id="PF01370">
    <property type="entry name" value="Epimerase"/>
    <property type="match status" value="1"/>
</dbReference>
<keyword evidence="4" id="KW-0456">Lyase</keyword>
<organism evidence="6 7">
    <name type="scientific">Vallitalea guaymasensis</name>
    <dbReference type="NCBI Taxonomy" id="1185412"/>
    <lineage>
        <taxon>Bacteria</taxon>
        <taxon>Bacillati</taxon>
        <taxon>Bacillota</taxon>
        <taxon>Clostridia</taxon>
        <taxon>Lachnospirales</taxon>
        <taxon>Vallitaleaceae</taxon>
        <taxon>Vallitalea</taxon>
    </lineage>
</organism>
<keyword evidence="7" id="KW-1185">Reference proteome</keyword>
<keyword evidence="2" id="KW-0210">Decarboxylase</keyword>
<dbReference type="Gene3D" id="3.40.50.720">
    <property type="entry name" value="NAD(P)-binding Rossmann-like Domain"/>
    <property type="match status" value="1"/>
</dbReference>
<reference evidence="6 7" key="1">
    <citation type="submission" date="2020-07" db="EMBL/GenBank/DDBJ databases">
        <title>Vallitalea guaymasensis genome.</title>
        <authorList>
            <person name="Postec A."/>
        </authorList>
    </citation>
    <scope>NUCLEOTIDE SEQUENCE [LARGE SCALE GENOMIC DNA]</scope>
    <source>
        <strain evidence="6 7">Ra1766G1</strain>
    </source>
</reference>
<gene>
    <name evidence="6" type="ORF">HYG85_08585</name>
</gene>